<keyword evidence="5 8" id="KW-0378">Hydrolase</keyword>
<dbReference type="AlphaFoldDB" id="A0A1E3QM89"/>
<dbReference type="EC" id="3.6.1.74" evidence="8"/>
<dbReference type="SUPFAM" id="SSF55154">
    <property type="entry name" value="CYTH-like phosphatases"/>
    <property type="match status" value="1"/>
</dbReference>
<dbReference type="GO" id="GO:0006370">
    <property type="term" value="P:7-methylguanosine mRNA capping"/>
    <property type="evidence" value="ECO:0007669"/>
    <property type="project" value="UniProtKB-UniRule"/>
</dbReference>
<dbReference type="EMBL" id="KV454434">
    <property type="protein sequence ID" value="ODQ78816.1"/>
    <property type="molecule type" value="Genomic_DNA"/>
</dbReference>
<evidence type="ECO:0000256" key="7">
    <source>
        <dbReference type="ARBA" id="ARBA00047740"/>
    </source>
</evidence>
<evidence type="ECO:0000256" key="3">
    <source>
        <dbReference type="ARBA" id="ARBA00006345"/>
    </source>
</evidence>
<keyword evidence="12" id="KW-1185">Reference proteome</keyword>
<proteinExistence type="inferred from homology"/>
<dbReference type="PANTHER" id="PTHR28118:SF1">
    <property type="entry name" value="POLYNUCLEOTIDE 5'-TRIPHOSPHATASE CTL1-RELATED"/>
    <property type="match status" value="1"/>
</dbReference>
<keyword evidence="4 8" id="KW-0507">mRNA processing</keyword>
<evidence type="ECO:0000256" key="6">
    <source>
        <dbReference type="ARBA" id="ARBA00023242"/>
    </source>
</evidence>
<comment type="subcellular location">
    <subcellularLocation>
        <location evidence="2 8">Nucleus</location>
    </subcellularLocation>
</comment>
<evidence type="ECO:0000256" key="1">
    <source>
        <dbReference type="ARBA" id="ARBA00001946"/>
    </source>
</evidence>
<comment type="function">
    <text evidence="8">First step of mRNA capping. Converts the 5'-triphosphate end of a nascent mRNA chain into a diphosphate end.</text>
</comment>
<comment type="similarity">
    <text evidence="3 8">Belongs to the fungal TPase family.</text>
</comment>
<feature type="compositionally biased region" description="Acidic residues" evidence="9">
    <location>
        <begin position="71"/>
        <end position="85"/>
    </location>
</feature>
<feature type="domain" description="mRNA triphosphatase Cet1-like" evidence="10">
    <location>
        <begin position="151"/>
        <end position="374"/>
    </location>
</feature>
<feature type="compositionally biased region" description="Basic and acidic residues" evidence="9">
    <location>
        <begin position="86"/>
        <end position="95"/>
    </location>
</feature>
<dbReference type="Proteomes" id="UP000094336">
    <property type="component" value="Unassembled WGS sequence"/>
</dbReference>
<evidence type="ECO:0000256" key="2">
    <source>
        <dbReference type="ARBA" id="ARBA00004123"/>
    </source>
</evidence>
<dbReference type="RefSeq" id="XP_018984144.1">
    <property type="nucleotide sequence ID" value="XM_019130556.1"/>
</dbReference>
<comment type="cofactor">
    <cofactor evidence="1 8">
        <name>Mg(2+)</name>
        <dbReference type="ChEBI" id="CHEBI:18420"/>
    </cofactor>
</comment>
<evidence type="ECO:0000259" key="10">
    <source>
        <dbReference type="Pfam" id="PF02940"/>
    </source>
</evidence>
<accession>A0A1E3QM89</accession>
<keyword evidence="8" id="KW-0506">mRNA capping</keyword>
<evidence type="ECO:0000256" key="9">
    <source>
        <dbReference type="SAM" id="MobiDB-lite"/>
    </source>
</evidence>
<dbReference type="CDD" id="cd07470">
    <property type="entry name" value="CYTH-like_mRNA_RTPase"/>
    <property type="match status" value="1"/>
</dbReference>
<comment type="catalytic activity">
    <reaction evidence="7">
        <text>a 5'-end triphospho-ribonucleoside in mRNA + H2O = a 5'-end diphospho-ribonucleoside in mRNA + phosphate + H(+)</text>
        <dbReference type="Rhea" id="RHEA:67004"/>
        <dbReference type="Rhea" id="RHEA-COMP:17164"/>
        <dbReference type="Rhea" id="RHEA-COMP:17165"/>
        <dbReference type="ChEBI" id="CHEBI:15377"/>
        <dbReference type="ChEBI" id="CHEBI:15378"/>
        <dbReference type="ChEBI" id="CHEBI:43474"/>
        <dbReference type="ChEBI" id="CHEBI:167616"/>
        <dbReference type="ChEBI" id="CHEBI:167618"/>
        <dbReference type="EC" id="3.6.1.74"/>
    </reaction>
    <physiologicalReaction direction="left-to-right" evidence="7">
        <dbReference type="Rhea" id="RHEA:67005"/>
    </physiologicalReaction>
</comment>
<evidence type="ECO:0000313" key="12">
    <source>
        <dbReference type="Proteomes" id="UP000094336"/>
    </source>
</evidence>
<dbReference type="InterPro" id="IPR040343">
    <property type="entry name" value="Cet1/Ctl1"/>
</dbReference>
<gene>
    <name evidence="11" type="ORF">BABINDRAFT_167996</name>
</gene>
<keyword evidence="6 8" id="KW-0539">Nucleus</keyword>
<dbReference type="GO" id="GO:0031533">
    <property type="term" value="C:mRNA capping enzyme complex"/>
    <property type="evidence" value="ECO:0007669"/>
    <property type="project" value="UniProtKB-UniRule"/>
</dbReference>
<dbReference type="InterPro" id="IPR033469">
    <property type="entry name" value="CYTH-like_dom_sf"/>
</dbReference>
<evidence type="ECO:0000256" key="8">
    <source>
        <dbReference type="RuleBase" id="RU367053"/>
    </source>
</evidence>
<comment type="subunit">
    <text evidence="8">Heterodimer. The mRNA-capping enzyme is composed of two separate chains alpha and beta, respectively a mRNA guanylyltransferase and an mRNA 5'-triphosphate monophosphatase.</text>
</comment>
<feature type="region of interest" description="Disordered" evidence="9">
    <location>
        <begin position="1"/>
        <end position="108"/>
    </location>
</feature>
<feature type="compositionally biased region" description="Low complexity" evidence="9">
    <location>
        <begin position="7"/>
        <end position="29"/>
    </location>
</feature>
<sequence length="423" mass="47474">MNVSDLVSTGTPQSTGSSPPASSPGVAVPKLTKRTSVANLMNEKDVDINGVETLNRTRSTGENRPSTTEERESESETDGQSDGDSDNGKAEDSVREPSSLSVKPSKPRRYQNVPVWAQDWTAPGDTKPATHTARNANTFYAPSITGTVPYEDLTRRVSTWVYAVLLKSIQKSDYKYIELEFKLGRIIHKETDKRISVPVTTESAINPDNKDFVFVPGVEQHMYQSLGKFIEDLMHPHDAQRKAQKFKTIALRIVDYSYNVGAARENQGIPRRVRVSKDSKTGRETAIEKLRISDLWLSLPNELVDLKISLSLEKPVENDDQLQKLQATNRPVNIRIKARDSYIHPATCCQIDMTRIIDGKDKLKPPTFEVECELMTPELLDRHRKLIHEAENGVVNGDAGIAYEELIRCFVDNGRAIARQFLR</sequence>
<dbReference type="GO" id="GO:0004651">
    <property type="term" value="F:polynucleotide 5'-phosphatase activity"/>
    <property type="evidence" value="ECO:0007669"/>
    <property type="project" value="UniProtKB-UniRule"/>
</dbReference>
<evidence type="ECO:0000256" key="5">
    <source>
        <dbReference type="ARBA" id="ARBA00022801"/>
    </source>
</evidence>
<dbReference type="GO" id="GO:0140818">
    <property type="term" value="F:mRNA 5'-triphosphate monophosphatase activity"/>
    <property type="evidence" value="ECO:0007669"/>
    <property type="project" value="UniProtKB-EC"/>
</dbReference>
<dbReference type="InterPro" id="IPR037009">
    <property type="entry name" value="mRNA_triPase_Cet1_sf"/>
</dbReference>
<feature type="compositionally biased region" description="Polar residues" evidence="9">
    <location>
        <begin position="52"/>
        <end position="65"/>
    </location>
</feature>
<protein>
    <recommendedName>
        <fullName evidence="8">mRNA-capping enzyme subunit beta</fullName>
        <ecNumber evidence="8">3.6.1.74</ecNumber>
    </recommendedName>
    <alternativeName>
        <fullName evidence="8">mRNA 5'-phosphatase</fullName>
    </alternativeName>
    <alternativeName>
        <fullName evidence="8">mRNA 5'-triphosphate monophosphatase</fullName>
    </alternativeName>
</protein>
<evidence type="ECO:0000256" key="4">
    <source>
        <dbReference type="ARBA" id="ARBA00022664"/>
    </source>
</evidence>
<dbReference type="STRING" id="984486.A0A1E3QM89"/>
<dbReference type="Pfam" id="PF02940">
    <property type="entry name" value="mRNA_triPase"/>
    <property type="match status" value="1"/>
</dbReference>
<organism evidence="11 12">
    <name type="scientific">Babjeviella inositovora NRRL Y-12698</name>
    <dbReference type="NCBI Taxonomy" id="984486"/>
    <lineage>
        <taxon>Eukaryota</taxon>
        <taxon>Fungi</taxon>
        <taxon>Dikarya</taxon>
        <taxon>Ascomycota</taxon>
        <taxon>Saccharomycotina</taxon>
        <taxon>Pichiomycetes</taxon>
        <taxon>Serinales incertae sedis</taxon>
        <taxon>Babjeviella</taxon>
    </lineage>
</organism>
<dbReference type="Gene3D" id="3.20.100.10">
    <property type="entry name" value="mRNA triphosphatase Cet1-like"/>
    <property type="match status" value="1"/>
</dbReference>
<dbReference type="OrthoDB" id="272147at2759"/>
<dbReference type="InterPro" id="IPR004206">
    <property type="entry name" value="mRNA_triPase_Cet1"/>
</dbReference>
<dbReference type="GeneID" id="30148409"/>
<dbReference type="PANTHER" id="PTHR28118">
    <property type="entry name" value="POLYNUCLEOTIDE 5'-TRIPHOSPHATASE-RELATED"/>
    <property type="match status" value="1"/>
</dbReference>
<evidence type="ECO:0000313" key="11">
    <source>
        <dbReference type="EMBL" id="ODQ78816.1"/>
    </source>
</evidence>
<name>A0A1E3QM89_9ASCO</name>
<reference evidence="12" key="1">
    <citation type="submission" date="2016-05" db="EMBL/GenBank/DDBJ databases">
        <title>Comparative genomics of biotechnologically important yeasts.</title>
        <authorList>
            <consortium name="DOE Joint Genome Institute"/>
            <person name="Riley R."/>
            <person name="Haridas S."/>
            <person name="Wolfe K.H."/>
            <person name="Lopes M.R."/>
            <person name="Hittinger C.T."/>
            <person name="Goker M."/>
            <person name="Salamov A."/>
            <person name="Wisecaver J."/>
            <person name="Long T.M."/>
            <person name="Aerts A.L."/>
            <person name="Barry K."/>
            <person name="Choi C."/>
            <person name="Clum A."/>
            <person name="Coughlan A.Y."/>
            <person name="Deshpande S."/>
            <person name="Douglass A.P."/>
            <person name="Hanson S.J."/>
            <person name="Klenk H.-P."/>
            <person name="Labutti K."/>
            <person name="Lapidus A."/>
            <person name="Lindquist E."/>
            <person name="Lipzen A."/>
            <person name="Meier-Kolthoff J.P."/>
            <person name="Ohm R.A."/>
            <person name="Otillar R.P."/>
            <person name="Pangilinan J."/>
            <person name="Peng Y."/>
            <person name="Rokas A."/>
            <person name="Rosa C.A."/>
            <person name="Scheuner C."/>
            <person name="Sibirny A.A."/>
            <person name="Slot J.C."/>
            <person name="Stielow J.B."/>
            <person name="Sun H."/>
            <person name="Kurtzman C.P."/>
            <person name="Blackwell M."/>
            <person name="Grigoriev I.V."/>
            <person name="Jeffries T.W."/>
        </authorList>
    </citation>
    <scope>NUCLEOTIDE SEQUENCE [LARGE SCALE GENOMIC DNA]</scope>
    <source>
        <strain evidence="12">NRRL Y-12698</strain>
    </source>
</reference>